<keyword evidence="2" id="KW-0479">Metal-binding</keyword>
<evidence type="ECO:0000256" key="8">
    <source>
        <dbReference type="ARBA" id="ARBA00022842"/>
    </source>
</evidence>
<dbReference type="InterPro" id="IPR027417">
    <property type="entry name" value="P-loop_NTPase"/>
</dbReference>
<feature type="compositionally biased region" description="Acidic residues" evidence="12">
    <location>
        <begin position="502"/>
        <end position="517"/>
    </location>
</feature>
<keyword evidence="10" id="KW-0464">Manganese</keyword>
<feature type="domain" description="RNase III" evidence="13">
    <location>
        <begin position="1088"/>
        <end position="1235"/>
    </location>
</feature>
<evidence type="ECO:0000256" key="3">
    <source>
        <dbReference type="ARBA" id="ARBA00022737"/>
    </source>
</evidence>
<dbReference type="PROSITE" id="PS51327">
    <property type="entry name" value="DICER_DSRBF"/>
    <property type="match status" value="1"/>
</dbReference>
<comment type="caution">
    <text evidence="17">The sequence shown here is derived from an EMBL/GenBank/DDBJ whole genome shotgun (WGS) entry which is preliminary data.</text>
</comment>
<dbReference type="GO" id="GO:0005634">
    <property type="term" value="C:nucleus"/>
    <property type="evidence" value="ECO:0007669"/>
    <property type="project" value="TreeGrafter"/>
</dbReference>
<dbReference type="PANTHER" id="PTHR14950">
    <property type="entry name" value="DICER-RELATED"/>
    <property type="match status" value="1"/>
</dbReference>
<evidence type="ECO:0000259" key="16">
    <source>
        <dbReference type="PROSITE" id="PS51327"/>
    </source>
</evidence>
<evidence type="ECO:0000256" key="1">
    <source>
        <dbReference type="ARBA" id="ARBA00001936"/>
    </source>
</evidence>
<dbReference type="SMART" id="SM00490">
    <property type="entry name" value="HELICc"/>
    <property type="match status" value="1"/>
</dbReference>
<dbReference type="InterPro" id="IPR006935">
    <property type="entry name" value="Helicase/UvrB_N"/>
</dbReference>
<evidence type="ECO:0000256" key="2">
    <source>
        <dbReference type="ARBA" id="ARBA00022723"/>
    </source>
</evidence>
<feature type="domain" description="Helicase C-terminal" evidence="15">
    <location>
        <begin position="335"/>
        <end position="507"/>
    </location>
</feature>
<dbReference type="InterPro" id="IPR038248">
    <property type="entry name" value="Dicer_dimer_sf"/>
</dbReference>
<keyword evidence="3" id="KW-0677">Repeat</keyword>
<dbReference type="PROSITE" id="PS50142">
    <property type="entry name" value="RNASE_3_2"/>
    <property type="match status" value="2"/>
</dbReference>
<evidence type="ECO:0000259" key="13">
    <source>
        <dbReference type="PROSITE" id="PS50142"/>
    </source>
</evidence>
<evidence type="ECO:0000256" key="12">
    <source>
        <dbReference type="SAM" id="MobiDB-lite"/>
    </source>
</evidence>
<evidence type="ECO:0000256" key="7">
    <source>
        <dbReference type="ARBA" id="ARBA00022840"/>
    </source>
</evidence>
<dbReference type="GO" id="GO:0004386">
    <property type="term" value="F:helicase activity"/>
    <property type="evidence" value="ECO:0007669"/>
    <property type="project" value="UniProtKB-KW"/>
</dbReference>
<evidence type="ECO:0000259" key="14">
    <source>
        <dbReference type="PROSITE" id="PS51192"/>
    </source>
</evidence>
<evidence type="ECO:0008006" key="19">
    <source>
        <dbReference type="Google" id="ProtNLM"/>
    </source>
</evidence>
<evidence type="ECO:0000313" key="18">
    <source>
        <dbReference type="Proteomes" id="UP000186601"/>
    </source>
</evidence>
<dbReference type="OrthoDB" id="416741at2759"/>
<dbReference type="SMART" id="SM00535">
    <property type="entry name" value="RIBOc"/>
    <property type="match status" value="2"/>
</dbReference>
<feature type="domain" description="RNase III" evidence="13">
    <location>
        <begin position="908"/>
        <end position="1051"/>
    </location>
</feature>
<dbReference type="Gene3D" id="3.40.50.300">
    <property type="entry name" value="P-loop containing nucleotide triphosphate hydrolases"/>
    <property type="match status" value="3"/>
</dbReference>
<dbReference type="SUPFAM" id="SSF52540">
    <property type="entry name" value="P-loop containing nucleoside triphosphate hydrolases"/>
    <property type="match status" value="1"/>
</dbReference>
<evidence type="ECO:0000259" key="15">
    <source>
        <dbReference type="PROSITE" id="PS51194"/>
    </source>
</evidence>
<feature type="domain" description="Dicer dsRNA-binding fold" evidence="16">
    <location>
        <begin position="528"/>
        <end position="628"/>
    </location>
</feature>
<evidence type="ECO:0000256" key="6">
    <source>
        <dbReference type="ARBA" id="ARBA00022806"/>
    </source>
</evidence>
<feature type="region of interest" description="Disordered" evidence="12">
    <location>
        <begin position="498"/>
        <end position="518"/>
    </location>
</feature>
<keyword evidence="11" id="KW-0694">RNA-binding</keyword>
<evidence type="ECO:0000256" key="10">
    <source>
        <dbReference type="ARBA" id="ARBA00023211"/>
    </source>
</evidence>
<evidence type="ECO:0000256" key="5">
    <source>
        <dbReference type="ARBA" id="ARBA00022801"/>
    </source>
</evidence>
<dbReference type="GO" id="GO:0005524">
    <property type="term" value="F:ATP binding"/>
    <property type="evidence" value="ECO:0007669"/>
    <property type="project" value="UniProtKB-KW"/>
</dbReference>
<gene>
    <name evidence="17" type="ORF">PHLCEN_2v7628</name>
</gene>
<name>A0A2R6NW05_9APHY</name>
<dbReference type="CDD" id="cd00593">
    <property type="entry name" value="RIBOc"/>
    <property type="match status" value="2"/>
</dbReference>
<proteinExistence type="inferred from homology"/>
<evidence type="ECO:0000256" key="4">
    <source>
        <dbReference type="ARBA" id="ARBA00022741"/>
    </source>
</evidence>
<dbReference type="SUPFAM" id="SSF69065">
    <property type="entry name" value="RNase III domain-like"/>
    <property type="match status" value="2"/>
</dbReference>
<comment type="similarity">
    <text evidence="11">Belongs to the helicase family. Dicer subfamily.</text>
</comment>
<keyword evidence="8" id="KW-0460">Magnesium</keyword>
<dbReference type="GO" id="GO:0003723">
    <property type="term" value="F:RNA binding"/>
    <property type="evidence" value="ECO:0007669"/>
    <property type="project" value="UniProtKB-UniRule"/>
</dbReference>
<dbReference type="InterPro" id="IPR036389">
    <property type="entry name" value="RNase_III_sf"/>
</dbReference>
<dbReference type="InterPro" id="IPR014001">
    <property type="entry name" value="Helicase_ATP-bd"/>
</dbReference>
<dbReference type="Pfam" id="PF04851">
    <property type="entry name" value="ResIII"/>
    <property type="match status" value="1"/>
</dbReference>
<dbReference type="InterPro" id="IPR000999">
    <property type="entry name" value="RNase_III_dom"/>
</dbReference>
<keyword evidence="18" id="KW-1185">Reference proteome</keyword>
<comment type="cofactor">
    <cofactor evidence="1">
        <name>Mn(2+)</name>
        <dbReference type="ChEBI" id="CHEBI:29035"/>
    </cofactor>
</comment>
<dbReference type="EMBL" id="MLYV02000765">
    <property type="protein sequence ID" value="PSR77970.1"/>
    <property type="molecule type" value="Genomic_DNA"/>
</dbReference>
<dbReference type="GO" id="GO:0046872">
    <property type="term" value="F:metal ion binding"/>
    <property type="evidence" value="ECO:0007669"/>
    <property type="project" value="UniProtKB-KW"/>
</dbReference>
<dbReference type="Proteomes" id="UP000186601">
    <property type="component" value="Unassembled WGS sequence"/>
</dbReference>
<feature type="domain" description="Helicase ATP-binding" evidence="14">
    <location>
        <begin position="20"/>
        <end position="172"/>
    </location>
</feature>
<sequence length="1480" mass="166826">MTINYQDTEALLPRRYQEEIFSRAQDRNVIAALDTGSGKTYISTLLIKWIATRDAGLGKTIVFLVPKVALVEQQGDFIAKEAPLRVSKCYGATAIDMTDRRGWRKEIEEHDVSLMVFDECHHTRKNHAYNGIMREYFQWPLEQRPKIFGMTASPIWNPKDAAESLATLERNLDAKVIAVREHVDELADHSPKPQEIIQEYAAPPLHYKKYPATTLWERLKLSELPPTIDFPITKIQTRYDVTLHSLGPYGAELYLYTDIKNRITQWVSQAEDELDYRSSTNYDTLTFSREIQLPPELDHMQTVLSQFSDIFEDENDPDTVPIRIDTNWCSPKVILLSQLLFEHYRQDFQGIVFVEQRHVAACLSKMLPRIPPLELYFKSAQLIGHGASSLQKSQGKGMALRTQQDVVRMFRDREINLLIATSVAEEGLDFPACELVIRFDPIQHMVGYIQSRGRARQKTATFVVMVQEGQAAQLDRYKAFSESEPQLRLVYQTRDDAPAPVAEDELEEGEEREDPDDLAERQRYVVESTGAILTYNTSIGLLNHLCSLIPRDRFTPMHLPQYSGDFEATLRLPSSLPLPPDKLVYIGPPRRSKKEAKRAVAFEAVKALHKLGVFDDYLLPARASSGDNEDADGRLIGDVSSIPDTMDVMVRDPWTRGRKQWLHVVYLDGRPTAGLITGSILPPADLVCNGTYVNTSDGSRVEFDWRDEWQQRRALEDFMRMGLWWSITGRGITLPMTCYLVPITRSLEVDWDAIYKAIANPYGVADWSGVGEEHYSHLLIICSKEHGRPLMLRRIRTDITPLSRPPPGSREAGYGTYRDYCLWKYTRKGVPPDVPFDGPCVEGQPFPRHTSTVYALDGSDTNQEVSANNNTHIYPLGLCRWAHLSEDVYHTFHVLPELCHRITDLYRARTIRLELGLPPIADDILIQALTLPSANAGFNNQRLETLGDAVLKLSTVVHLFNRFPHRHEGQLDVLRRNSVSNRTLLARAKEIRLEQYLTSEPQTMRIWRYVLPADSDLSVQLPSRYVLRRIPKRSLQDCMEATLGAGFVTGGISMALCAGMALGLSFGGPIPWPIRYERRPESPVSPLFAELQETLGYQFTCGALLVEAVTHPSFRSIDSSSYQRLEFLGDALIDLVVMRYLYNKFPEANSGQLSWARSRSVCAPALASVAVNHLGLHKMLLVNNVELSIAIGKYIPILESTSSEEIIRNGWKHDPPKAISDVLESVLGAVFVDMNFDFEKAAVIVESVLQDLLVVLSPDMPRDPVSELMSRSELKKNDSVSIIVHDFAVVGPIPASNMSLAKGLASERAKQVLADPQGPYLLATICDCNARAAVEEPPELAVIEEEPQKLDDETEEGFAALARIALTKIAGAEECQQDDVGIPVEDEDLEEEFRGPQIQNVVAADELGEQMMDLESEDGLEDVPYKDESESLAKANEILDKFIYQETGNRLPIPVSSERLYGEPLRAYGLQPISSFQAYI</sequence>
<organism evidence="17 18">
    <name type="scientific">Hermanssonia centrifuga</name>
    <dbReference type="NCBI Taxonomy" id="98765"/>
    <lineage>
        <taxon>Eukaryota</taxon>
        <taxon>Fungi</taxon>
        <taxon>Dikarya</taxon>
        <taxon>Basidiomycota</taxon>
        <taxon>Agaricomycotina</taxon>
        <taxon>Agaricomycetes</taxon>
        <taxon>Polyporales</taxon>
        <taxon>Meruliaceae</taxon>
        <taxon>Hermanssonia</taxon>
    </lineage>
</organism>
<dbReference type="GO" id="GO:0030422">
    <property type="term" value="P:siRNA processing"/>
    <property type="evidence" value="ECO:0007669"/>
    <property type="project" value="TreeGrafter"/>
</dbReference>
<keyword evidence="5" id="KW-0378">Hydrolase</keyword>
<dbReference type="GO" id="GO:0005737">
    <property type="term" value="C:cytoplasm"/>
    <property type="evidence" value="ECO:0007669"/>
    <property type="project" value="TreeGrafter"/>
</dbReference>
<keyword evidence="9" id="KW-0943">RNA-mediated gene silencing</keyword>
<dbReference type="Gene3D" id="3.30.160.380">
    <property type="entry name" value="Dicer dimerisation domain"/>
    <property type="match status" value="1"/>
</dbReference>
<dbReference type="SMART" id="SM00487">
    <property type="entry name" value="DEXDc"/>
    <property type="match status" value="1"/>
</dbReference>
<dbReference type="GO" id="GO:0003677">
    <property type="term" value="F:DNA binding"/>
    <property type="evidence" value="ECO:0007669"/>
    <property type="project" value="InterPro"/>
</dbReference>
<keyword evidence="6" id="KW-0347">Helicase</keyword>
<dbReference type="InterPro" id="IPR005034">
    <property type="entry name" value="Dicer_dimerisation"/>
</dbReference>
<accession>A0A2R6NW05</accession>
<evidence type="ECO:0000256" key="11">
    <source>
        <dbReference type="PROSITE-ProRule" id="PRU00657"/>
    </source>
</evidence>
<evidence type="ECO:0000313" key="17">
    <source>
        <dbReference type="EMBL" id="PSR77970.1"/>
    </source>
</evidence>
<dbReference type="GO" id="GO:0004525">
    <property type="term" value="F:ribonuclease III activity"/>
    <property type="evidence" value="ECO:0007669"/>
    <property type="project" value="InterPro"/>
</dbReference>
<keyword evidence="7" id="KW-0067">ATP-binding</keyword>
<dbReference type="PROSITE" id="PS00517">
    <property type="entry name" value="RNASE_3_1"/>
    <property type="match status" value="1"/>
</dbReference>
<dbReference type="Pfam" id="PF00271">
    <property type="entry name" value="Helicase_C"/>
    <property type="match status" value="1"/>
</dbReference>
<keyword evidence="4" id="KW-0547">Nucleotide-binding</keyword>
<dbReference type="InterPro" id="IPR001650">
    <property type="entry name" value="Helicase_C-like"/>
</dbReference>
<dbReference type="PROSITE" id="PS51192">
    <property type="entry name" value="HELICASE_ATP_BIND_1"/>
    <property type="match status" value="1"/>
</dbReference>
<reference evidence="17 18" key="1">
    <citation type="submission" date="2018-02" db="EMBL/GenBank/DDBJ databases">
        <title>Genome sequence of the basidiomycete white-rot fungus Phlebia centrifuga.</title>
        <authorList>
            <person name="Granchi Z."/>
            <person name="Peng M."/>
            <person name="de Vries R.P."/>
            <person name="Hilden K."/>
            <person name="Makela M.R."/>
            <person name="Grigoriev I."/>
            <person name="Riley R."/>
        </authorList>
    </citation>
    <scope>NUCLEOTIDE SEQUENCE [LARGE SCALE GENOMIC DNA]</scope>
    <source>
        <strain evidence="17 18">FBCC195</strain>
    </source>
</reference>
<dbReference type="STRING" id="98765.A0A2R6NW05"/>
<dbReference type="Pfam" id="PF00636">
    <property type="entry name" value="Ribonuclease_3"/>
    <property type="match status" value="2"/>
</dbReference>
<dbReference type="Pfam" id="PF03368">
    <property type="entry name" value="Dicer_dimer"/>
    <property type="match status" value="1"/>
</dbReference>
<dbReference type="Gene3D" id="1.10.1520.10">
    <property type="entry name" value="Ribonuclease III domain"/>
    <property type="match status" value="2"/>
</dbReference>
<dbReference type="PANTHER" id="PTHR14950:SF37">
    <property type="entry name" value="ENDORIBONUCLEASE DICER"/>
    <property type="match status" value="1"/>
</dbReference>
<evidence type="ECO:0000256" key="9">
    <source>
        <dbReference type="ARBA" id="ARBA00023158"/>
    </source>
</evidence>
<protein>
    <recommendedName>
        <fullName evidence="19">P-loop containing nucleoside triphosphate hydrolase protein</fullName>
    </recommendedName>
</protein>
<dbReference type="PROSITE" id="PS51194">
    <property type="entry name" value="HELICASE_CTER"/>
    <property type="match status" value="1"/>
</dbReference>